<organism evidence="2 3">
    <name type="scientific">Henosepilachna vigintioctopunctata</name>
    <dbReference type="NCBI Taxonomy" id="420089"/>
    <lineage>
        <taxon>Eukaryota</taxon>
        <taxon>Metazoa</taxon>
        <taxon>Ecdysozoa</taxon>
        <taxon>Arthropoda</taxon>
        <taxon>Hexapoda</taxon>
        <taxon>Insecta</taxon>
        <taxon>Pterygota</taxon>
        <taxon>Neoptera</taxon>
        <taxon>Endopterygota</taxon>
        <taxon>Coleoptera</taxon>
        <taxon>Polyphaga</taxon>
        <taxon>Cucujiformia</taxon>
        <taxon>Coccinelloidea</taxon>
        <taxon>Coccinellidae</taxon>
        <taxon>Epilachninae</taxon>
        <taxon>Epilachnini</taxon>
        <taxon>Henosepilachna</taxon>
    </lineage>
</organism>
<reference evidence="2 3" key="1">
    <citation type="submission" date="2023-03" db="EMBL/GenBank/DDBJ databases">
        <title>Genome insight into feeding habits of ladybird beetles.</title>
        <authorList>
            <person name="Li H.-S."/>
            <person name="Huang Y.-H."/>
            <person name="Pang H."/>
        </authorList>
    </citation>
    <scope>NUCLEOTIDE SEQUENCE [LARGE SCALE GENOMIC DNA]</scope>
    <source>
        <strain evidence="2">SYSU_2023b</strain>
        <tissue evidence="2">Whole body</tissue>
    </source>
</reference>
<sequence>MNIYIETTPGMLRRSHNTVRLIKTIAFPCNNLHSIIIKTFYLKNLESLKSKTCAEFLHIFTMKSVWSTPLPDSKPEEETVSFRQKYGKDNLTSSGGM</sequence>
<comment type="caution">
    <text evidence="2">The sequence shown here is derived from an EMBL/GenBank/DDBJ whole genome shotgun (WGS) entry which is preliminary data.</text>
</comment>
<proteinExistence type="predicted"/>
<protein>
    <submittedName>
        <fullName evidence="2">Uncharacterized protein</fullName>
    </submittedName>
</protein>
<accession>A0AAW1UET6</accession>
<name>A0AAW1UET6_9CUCU</name>
<evidence type="ECO:0000313" key="2">
    <source>
        <dbReference type="EMBL" id="KAK9879108.1"/>
    </source>
</evidence>
<keyword evidence="3" id="KW-1185">Reference proteome</keyword>
<dbReference type="Proteomes" id="UP001431783">
    <property type="component" value="Unassembled WGS sequence"/>
</dbReference>
<evidence type="ECO:0000313" key="3">
    <source>
        <dbReference type="Proteomes" id="UP001431783"/>
    </source>
</evidence>
<gene>
    <name evidence="2" type="ORF">WA026_003948</name>
</gene>
<dbReference type="AlphaFoldDB" id="A0AAW1UET6"/>
<dbReference type="EMBL" id="JARQZJ010000061">
    <property type="protein sequence ID" value="KAK9879108.1"/>
    <property type="molecule type" value="Genomic_DNA"/>
</dbReference>
<feature type="region of interest" description="Disordered" evidence="1">
    <location>
        <begin position="69"/>
        <end position="97"/>
    </location>
</feature>
<evidence type="ECO:0000256" key="1">
    <source>
        <dbReference type="SAM" id="MobiDB-lite"/>
    </source>
</evidence>